<dbReference type="Proteomes" id="UP000051645">
    <property type="component" value="Unassembled WGS sequence"/>
</dbReference>
<name>A0A0R2FJB4_9LACO</name>
<dbReference type="EMBL" id="JQAT01000002">
    <property type="protein sequence ID" value="KRN28707.1"/>
    <property type="molecule type" value="Genomic_DNA"/>
</dbReference>
<reference evidence="3 4" key="1">
    <citation type="journal article" date="2015" name="Genome Announc.">
        <title>Expanding the biotechnology potential of lactobacilli through comparative genomics of 213 strains and associated genera.</title>
        <authorList>
            <person name="Sun Z."/>
            <person name="Harris H.M."/>
            <person name="McCann A."/>
            <person name="Guo C."/>
            <person name="Argimon S."/>
            <person name="Zhang W."/>
            <person name="Yang X."/>
            <person name="Jeffery I.B."/>
            <person name="Cooney J.C."/>
            <person name="Kagawa T.F."/>
            <person name="Liu W."/>
            <person name="Song Y."/>
            <person name="Salvetti E."/>
            <person name="Wrobel A."/>
            <person name="Rasinkangas P."/>
            <person name="Parkhill J."/>
            <person name="Rea M.C."/>
            <person name="O'Sullivan O."/>
            <person name="Ritari J."/>
            <person name="Douillard F.P."/>
            <person name="Paul Ross R."/>
            <person name="Yang R."/>
            <person name="Briner A.E."/>
            <person name="Felis G.E."/>
            <person name="de Vos W.M."/>
            <person name="Barrangou R."/>
            <person name="Klaenhammer T.R."/>
            <person name="Caufield P.W."/>
            <person name="Cui Y."/>
            <person name="Zhang H."/>
            <person name="O'Toole P.W."/>
        </authorList>
    </citation>
    <scope>NUCLEOTIDE SEQUENCE [LARGE SCALE GENOMIC DNA]</scope>
    <source>
        <strain evidence="1 4">ATCC BAA-66</strain>
        <strain evidence="2 3">DSM 13344</strain>
    </source>
</reference>
<proteinExistence type="predicted"/>
<dbReference type="EMBL" id="JQAZ01000002">
    <property type="protein sequence ID" value="KRN32883.1"/>
    <property type="molecule type" value="Genomic_DNA"/>
</dbReference>
<protein>
    <submittedName>
        <fullName evidence="1">Uncharacterized protein</fullName>
    </submittedName>
</protein>
<evidence type="ECO:0000313" key="2">
    <source>
        <dbReference type="EMBL" id="KRN32883.1"/>
    </source>
</evidence>
<dbReference type="PATRIC" id="fig|81857.3.peg.914"/>
<dbReference type="Proteomes" id="UP000051751">
    <property type="component" value="Unassembled WGS sequence"/>
</dbReference>
<comment type="caution">
    <text evidence="1">The sequence shown here is derived from an EMBL/GenBank/DDBJ whole genome shotgun (WGS) entry which is preliminary data.</text>
</comment>
<organism evidence="1 4">
    <name type="scientific">Lactobacillus selangorensis</name>
    <dbReference type="NCBI Taxonomy" id="81857"/>
    <lineage>
        <taxon>Bacteria</taxon>
        <taxon>Bacillati</taxon>
        <taxon>Bacillota</taxon>
        <taxon>Bacilli</taxon>
        <taxon>Lactobacillales</taxon>
        <taxon>Lactobacillaceae</taxon>
        <taxon>Lactobacillus</taxon>
    </lineage>
</organism>
<sequence length="100" mass="11191">MIDLDKPVYIDFILGGDLLIGTEEVDLHKHIAHATYIRSENAIGPVLSTKERGYDGLEHRLAQFVDDPNYTTLPEMMTVIAQEGSLAIDFESNLSIHVHN</sequence>
<keyword evidence="3" id="KW-1185">Reference proteome</keyword>
<dbReference type="RefSeq" id="WP_057769115.1">
    <property type="nucleotide sequence ID" value="NZ_JQAT01000002.1"/>
</dbReference>
<evidence type="ECO:0000313" key="3">
    <source>
        <dbReference type="Proteomes" id="UP000051645"/>
    </source>
</evidence>
<dbReference type="AlphaFoldDB" id="A0A0R2FJB4"/>
<accession>A0A0R2FJB4</accession>
<evidence type="ECO:0000313" key="4">
    <source>
        <dbReference type="Proteomes" id="UP000051751"/>
    </source>
</evidence>
<gene>
    <name evidence="1" type="ORF">IV38_GL000911</name>
    <name evidence="2" type="ORF">IV40_GL000943</name>
</gene>
<evidence type="ECO:0000313" key="1">
    <source>
        <dbReference type="EMBL" id="KRN28707.1"/>
    </source>
</evidence>